<feature type="region of interest" description="Disordered" evidence="2">
    <location>
        <begin position="35"/>
        <end position="108"/>
    </location>
</feature>
<organism evidence="3 4">
    <name type="scientific">Phocaeicola plebeius</name>
    <dbReference type="NCBI Taxonomy" id="310297"/>
    <lineage>
        <taxon>Bacteria</taxon>
        <taxon>Pseudomonadati</taxon>
        <taxon>Bacteroidota</taxon>
        <taxon>Bacteroidia</taxon>
        <taxon>Bacteroidales</taxon>
        <taxon>Bacteroidaceae</taxon>
        <taxon>Phocaeicola</taxon>
    </lineage>
</organism>
<feature type="coiled-coil region" evidence="1">
    <location>
        <begin position="1"/>
        <end position="28"/>
    </location>
</feature>
<evidence type="ECO:0000256" key="2">
    <source>
        <dbReference type="SAM" id="MobiDB-lite"/>
    </source>
</evidence>
<evidence type="ECO:0000313" key="3">
    <source>
        <dbReference type="EMBL" id="RHH38017.1"/>
    </source>
</evidence>
<gene>
    <name evidence="3" type="ORF">DW204_15030</name>
</gene>
<dbReference type="AlphaFoldDB" id="A0A414WP49"/>
<sequence>MELMRKQLEAKDEVNMRLANEISNLRLQLEGSRKHRFGRTSEQRRLLNNRNIDKSAMEKSEYDGSGKKGDDDNKTDGNGTGSNTSSGNVPAQNCRPSRKKETAPRAAKTRLKVDKVIVHEIEDYYQLPDGARLMKRNGMADVWEYRFIEHVRAHNVEHVYKVARVKLADGTFTNTMEHPLKNLGGI</sequence>
<feature type="non-terminal residue" evidence="3">
    <location>
        <position position="1"/>
    </location>
</feature>
<reference evidence="3 4" key="1">
    <citation type="submission" date="2018-08" db="EMBL/GenBank/DDBJ databases">
        <title>A genome reference for cultivated species of the human gut microbiota.</title>
        <authorList>
            <person name="Zou Y."/>
            <person name="Xue W."/>
            <person name="Luo G."/>
        </authorList>
    </citation>
    <scope>NUCLEOTIDE SEQUENCE [LARGE SCALE GENOMIC DNA]</scope>
    <source>
        <strain evidence="3 4">AM17-44</strain>
    </source>
</reference>
<keyword evidence="1" id="KW-0175">Coiled coil</keyword>
<dbReference type="Proteomes" id="UP000284998">
    <property type="component" value="Unassembled WGS sequence"/>
</dbReference>
<evidence type="ECO:0000256" key="1">
    <source>
        <dbReference type="SAM" id="Coils"/>
    </source>
</evidence>
<proteinExistence type="predicted"/>
<evidence type="ECO:0000313" key="4">
    <source>
        <dbReference type="Proteomes" id="UP000284998"/>
    </source>
</evidence>
<protein>
    <submittedName>
        <fullName evidence="3">IS66 family transposase</fullName>
    </submittedName>
</protein>
<accession>A0A414WP49</accession>
<feature type="compositionally biased region" description="Basic and acidic residues" evidence="2">
    <location>
        <begin position="39"/>
        <end position="75"/>
    </location>
</feature>
<comment type="caution">
    <text evidence="3">The sequence shown here is derived from an EMBL/GenBank/DDBJ whole genome shotgun (WGS) entry which is preliminary data.</text>
</comment>
<name>A0A414WP49_9BACT</name>
<feature type="non-terminal residue" evidence="3">
    <location>
        <position position="186"/>
    </location>
</feature>
<dbReference type="EMBL" id="QRJS01000078">
    <property type="protein sequence ID" value="RHH38017.1"/>
    <property type="molecule type" value="Genomic_DNA"/>
</dbReference>